<dbReference type="SUPFAM" id="SSF52266">
    <property type="entry name" value="SGNH hydrolase"/>
    <property type="match status" value="1"/>
</dbReference>
<dbReference type="Gene3D" id="3.40.50.1110">
    <property type="entry name" value="SGNH hydrolase"/>
    <property type="match status" value="1"/>
</dbReference>
<dbReference type="Pfam" id="PF00657">
    <property type="entry name" value="Lipase_GDSL"/>
    <property type="match status" value="1"/>
</dbReference>
<dbReference type="InterPro" id="IPR001087">
    <property type="entry name" value="GDSL"/>
</dbReference>
<accession>A0ABT1TQ73</accession>
<dbReference type="PANTHER" id="PTHR45648:SF22">
    <property type="entry name" value="GDSL LIPASE_ACYLHYDROLASE FAMILY PROTEIN (AFU_ORTHOLOGUE AFUA_4G14700)"/>
    <property type="match status" value="1"/>
</dbReference>
<evidence type="ECO:0000256" key="2">
    <source>
        <dbReference type="SAM" id="SignalP"/>
    </source>
</evidence>
<name>A0ABT1TQ73_9GAMM</name>
<proteinExistence type="predicted"/>
<protein>
    <submittedName>
        <fullName evidence="3">SGNH/GDSL hydrolase family protein</fullName>
    </submittedName>
</protein>
<organism evidence="3 4">
    <name type="scientific">Methylomonas rosea</name>
    <dbReference type="NCBI Taxonomy" id="2952227"/>
    <lineage>
        <taxon>Bacteria</taxon>
        <taxon>Pseudomonadati</taxon>
        <taxon>Pseudomonadota</taxon>
        <taxon>Gammaproteobacteria</taxon>
        <taxon>Methylococcales</taxon>
        <taxon>Methylococcaceae</taxon>
        <taxon>Methylomonas</taxon>
    </lineage>
</organism>
<feature type="chain" id="PRO_5046191694" evidence="2">
    <location>
        <begin position="24"/>
        <end position="329"/>
    </location>
</feature>
<dbReference type="GO" id="GO:0016787">
    <property type="term" value="F:hydrolase activity"/>
    <property type="evidence" value="ECO:0007669"/>
    <property type="project" value="UniProtKB-KW"/>
</dbReference>
<dbReference type="InterPro" id="IPR036514">
    <property type="entry name" value="SGNH_hydro_sf"/>
</dbReference>
<reference evidence="3 4" key="1">
    <citation type="submission" date="2022-07" db="EMBL/GenBank/DDBJ databases">
        <title>Methylomonas rivi sp. nov., Methylomonas rosea sp. nov., Methylomonas aureus sp. nov. and Methylomonas subterranea sp. nov., four novel methanotrophs isolated from a freshwater creek and the deep terrestrial subsurface.</title>
        <authorList>
            <person name="Abin C."/>
            <person name="Sankaranarayanan K."/>
            <person name="Garner C."/>
            <person name="Sindelar R."/>
            <person name="Kotary K."/>
            <person name="Garner R."/>
            <person name="Barclay S."/>
            <person name="Lawson P."/>
            <person name="Krumholz L."/>
        </authorList>
    </citation>
    <scope>NUCLEOTIDE SEQUENCE [LARGE SCALE GENOMIC DNA]</scope>
    <source>
        <strain evidence="3 4">WSC-7</strain>
    </source>
</reference>
<keyword evidence="1 3" id="KW-0378">Hydrolase</keyword>
<sequence length="329" mass="34336">MTKPPCALALFFAFFLASSQAGATPFANLFVFGDSLSDSGSSASSVLSAYNLAGQCDPDHPCPTYYQGRISNGPTAVEYLANSVLSGGGNAGNFFNFAVAGSTTGIGNEGDGGSQTSPGNLYAPLSLPGMVQQLGLFSSSYTNAVTPDSLFFVWGGANDFLTDDSATLAARNIAGYVGALIGIGAQHIVVPNLPDLSITPFAQSLPPVVAAAAQNYSLEFNQELADKLGTLSKLFPDTQIVQFDSYSFFNNLVQNPTAYGFTNSTEACVSLPEVCADPTGRVFWDDFHPTTQVHALFADAVVSQVPLPGSIVFLVSGMTGLLFGKRRPA</sequence>
<feature type="signal peptide" evidence="2">
    <location>
        <begin position="1"/>
        <end position="23"/>
    </location>
</feature>
<dbReference type="RefSeq" id="WP_256606128.1">
    <property type="nucleotide sequence ID" value="NZ_JANIBL010000012.1"/>
</dbReference>
<dbReference type="InterPro" id="IPR051058">
    <property type="entry name" value="GDSL_Est/Lipase"/>
</dbReference>
<comment type="caution">
    <text evidence="3">The sequence shown here is derived from an EMBL/GenBank/DDBJ whole genome shotgun (WGS) entry which is preliminary data.</text>
</comment>
<gene>
    <name evidence="3" type="ORF">NP589_05775</name>
</gene>
<keyword evidence="4" id="KW-1185">Reference proteome</keyword>
<dbReference type="PANTHER" id="PTHR45648">
    <property type="entry name" value="GDSL LIPASE/ACYLHYDROLASE FAMILY PROTEIN (AFU_ORTHOLOGUE AFUA_4G14700)"/>
    <property type="match status" value="1"/>
</dbReference>
<evidence type="ECO:0000313" key="3">
    <source>
        <dbReference type="EMBL" id="MCQ8116923.1"/>
    </source>
</evidence>
<dbReference type="EMBL" id="JANIBL010000012">
    <property type="protein sequence ID" value="MCQ8116923.1"/>
    <property type="molecule type" value="Genomic_DNA"/>
</dbReference>
<evidence type="ECO:0000256" key="1">
    <source>
        <dbReference type="ARBA" id="ARBA00022801"/>
    </source>
</evidence>
<evidence type="ECO:0000313" key="4">
    <source>
        <dbReference type="Proteomes" id="UP001524570"/>
    </source>
</evidence>
<dbReference type="CDD" id="cd01846">
    <property type="entry name" value="fatty_acyltransferase_like"/>
    <property type="match status" value="1"/>
</dbReference>
<dbReference type="Proteomes" id="UP001524570">
    <property type="component" value="Unassembled WGS sequence"/>
</dbReference>
<keyword evidence="2" id="KW-0732">Signal</keyword>